<feature type="region of interest" description="Disordered" evidence="1">
    <location>
        <begin position="81"/>
        <end position="104"/>
    </location>
</feature>
<organism evidence="2 4">
    <name type="scientific">Araneus ventricosus</name>
    <name type="common">Orbweaver spider</name>
    <name type="synonym">Epeira ventricosa</name>
    <dbReference type="NCBI Taxonomy" id="182803"/>
    <lineage>
        <taxon>Eukaryota</taxon>
        <taxon>Metazoa</taxon>
        <taxon>Ecdysozoa</taxon>
        <taxon>Arthropoda</taxon>
        <taxon>Chelicerata</taxon>
        <taxon>Arachnida</taxon>
        <taxon>Araneae</taxon>
        <taxon>Araneomorphae</taxon>
        <taxon>Entelegynae</taxon>
        <taxon>Araneoidea</taxon>
        <taxon>Araneidae</taxon>
        <taxon>Araneus</taxon>
    </lineage>
</organism>
<evidence type="ECO:0000256" key="1">
    <source>
        <dbReference type="SAM" id="MobiDB-lite"/>
    </source>
</evidence>
<evidence type="ECO:0000313" key="2">
    <source>
        <dbReference type="EMBL" id="GBN93884.1"/>
    </source>
</evidence>
<reference evidence="2 4" key="1">
    <citation type="journal article" date="2019" name="Sci. Rep.">
        <title>Orb-weaving spider Araneus ventricosus genome elucidates the spidroin gene catalogue.</title>
        <authorList>
            <person name="Kono N."/>
            <person name="Nakamura H."/>
            <person name="Ohtoshi R."/>
            <person name="Moran D.A.P."/>
            <person name="Shinohara A."/>
            <person name="Yoshida Y."/>
            <person name="Fujiwara M."/>
            <person name="Mori M."/>
            <person name="Tomita M."/>
            <person name="Arakawa K."/>
        </authorList>
    </citation>
    <scope>NUCLEOTIDE SEQUENCE [LARGE SCALE GENOMIC DNA]</scope>
</reference>
<dbReference type="Proteomes" id="UP000499080">
    <property type="component" value="Unassembled WGS sequence"/>
</dbReference>
<dbReference type="AlphaFoldDB" id="A0A4Y2SZX8"/>
<keyword evidence="4" id="KW-1185">Reference proteome</keyword>
<proteinExistence type="predicted"/>
<evidence type="ECO:0000313" key="3">
    <source>
        <dbReference type="EMBL" id="GBO06342.1"/>
    </source>
</evidence>
<protein>
    <submittedName>
        <fullName evidence="2">Uncharacterized protein</fullName>
    </submittedName>
</protein>
<evidence type="ECO:0000313" key="4">
    <source>
        <dbReference type="Proteomes" id="UP000499080"/>
    </source>
</evidence>
<accession>A0A4Y2SZX8</accession>
<dbReference type="EMBL" id="BGPR01025194">
    <property type="protein sequence ID" value="GBN93884.1"/>
    <property type="molecule type" value="Genomic_DNA"/>
</dbReference>
<sequence length="185" mass="22122">MNRRFTAMIQGERAFKEIERRFQLIFLYFNKCDNSKVHIISQSSTVLKWKQLRPCNFRRTLERVQGQYLPSVITQRVSALRVKTKGTSPRPPKHPGKQLEDRPPATDRQTLWFLHNSPHYERLMQQPPFYRGTTCHRKWARRVTPPLLCHRVDESLLTYTAASHQRTRNWVAHQSRYFLITLQHV</sequence>
<name>A0A4Y2SZX8_ARAVE</name>
<dbReference type="EMBL" id="BGPR01032704">
    <property type="protein sequence ID" value="GBO06342.1"/>
    <property type="molecule type" value="Genomic_DNA"/>
</dbReference>
<gene>
    <name evidence="3" type="ORF">AVEN_180984_1</name>
    <name evidence="2" type="ORF">AVEN_213766_1</name>
</gene>
<comment type="caution">
    <text evidence="2">The sequence shown here is derived from an EMBL/GenBank/DDBJ whole genome shotgun (WGS) entry which is preliminary data.</text>
</comment>